<comment type="caution">
    <text evidence="2">The sequence shown here is derived from an EMBL/GenBank/DDBJ whole genome shotgun (WGS) entry which is preliminary data.</text>
</comment>
<accession>A0A1S1YU21</accession>
<feature type="signal peptide" evidence="1">
    <location>
        <begin position="1"/>
        <end position="22"/>
    </location>
</feature>
<dbReference type="Proteomes" id="UP000179797">
    <property type="component" value="Unassembled WGS sequence"/>
</dbReference>
<proteinExistence type="predicted"/>
<feature type="chain" id="PRO_5010207715" description="DUF2490 domain-containing protein" evidence="1">
    <location>
        <begin position="23"/>
        <end position="229"/>
    </location>
</feature>
<evidence type="ECO:0000256" key="1">
    <source>
        <dbReference type="SAM" id="SignalP"/>
    </source>
</evidence>
<gene>
    <name evidence="2" type="ORF">NH26_22485</name>
</gene>
<evidence type="ECO:0000313" key="3">
    <source>
        <dbReference type="Proteomes" id="UP000179797"/>
    </source>
</evidence>
<dbReference type="AlphaFoldDB" id="A0A1S1YU21"/>
<sequence>MNFKKTLVLTLSTLFCTLTTKAQELPEVGSWYVYNGFFKFSPKFEIFFETQARTYDVVTDVQSFFVRPFFCYNVTDNFQLAVSQEYHHNNPYEPVNPDGVSSSEYRTTFQGITSQKIGRFSLQHRYRYELRSLESGLAQRGRYRAQVGVPISDKTMHQGVVFGTFGNEVLVDIDPNTQLNQNRAYAMLGYQFSKTMNLQAGYMYLSKNGHPNEHRLQFFLTHKLAFFEN</sequence>
<dbReference type="STRING" id="915059.NH26_22485"/>
<evidence type="ECO:0008006" key="4">
    <source>
        <dbReference type="Google" id="ProtNLM"/>
    </source>
</evidence>
<keyword evidence="1" id="KW-0732">Signal</keyword>
<evidence type="ECO:0000313" key="2">
    <source>
        <dbReference type="EMBL" id="OHX64363.1"/>
    </source>
</evidence>
<dbReference type="Pfam" id="PF10677">
    <property type="entry name" value="DUF2490"/>
    <property type="match status" value="1"/>
</dbReference>
<reference evidence="2 3" key="1">
    <citation type="journal article" date="2012" name="Int. J. Syst. Evol. Microbiol.">
        <title>Flammeovirga pacifica sp. nov., isolated from deep-sea sediment.</title>
        <authorList>
            <person name="Xu H."/>
            <person name="Fu Y."/>
            <person name="Yang N."/>
            <person name="Ding Z."/>
            <person name="Lai Q."/>
            <person name="Zeng R."/>
        </authorList>
    </citation>
    <scope>NUCLEOTIDE SEQUENCE [LARGE SCALE GENOMIC DNA]</scope>
    <source>
        <strain evidence="3">DSM 24597 / LMG 26175 / WPAGA1</strain>
    </source>
</reference>
<name>A0A1S1YU21_FLAPC</name>
<dbReference type="RefSeq" id="WP_044220589.1">
    <property type="nucleotide sequence ID" value="NZ_JRYR02000002.1"/>
</dbReference>
<dbReference type="OrthoDB" id="1118734at2"/>
<protein>
    <recommendedName>
        <fullName evidence="4">DUF2490 domain-containing protein</fullName>
    </recommendedName>
</protein>
<dbReference type="EMBL" id="JRYR02000002">
    <property type="protein sequence ID" value="OHX64363.1"/>
    <property type="molecule type" value="Genomic_DNA"/>
</dbReference>
<keyword evidence="3" id="KW-1185">Reference proteome</keyword>
<organism evidence="2 3">
    <name type="scientific">Flammeovirga pacifica</name>
    <dbReference type="NCBI Taxonomy" id="915059"/>
    <lineage>
        <taxon>Bacteria</taxon>
        <taxon>Pseudomonadati</taxon>
        <taxon>Bacteroidota</taxon>
        <taxon>Cytophagia</taxon>
        <taxon>Cytophagales</taxon>
        <taxon>Flammeovirgaceae</taxon>
        <taxon>Flammeovirga</taxon>
    </lineage>
</organism>
<dbReference type="InterPro" id="IPR019619">
    <property type="entry name" value="DUF2490"/>
</dbReference>